<feature type="domain" description="Glycosyltransferase 2-like" evidence="2">
    <location>
        <begin position="3"/>
        <end position="156"/>
    </location>
</feature>
<keyword evidence="1" id="KW-0472">Membrane</keyword>
<organism evidence="3 4">
    <name type="scientific">Sphingomonas sediminicola</name>
    <dbReference type="NCBI Taxonomy" id="386874"/>
    <lineage>
        <taxon>Bacteria</taxon>
        <taxon>Pseudomonadati</taxon>
        <taxon>Pseudomonadota</taxon>
        <taxon>Alphaproteobacteria</taxon>
        <taxon>Sphingomonadales</taxon>
        <taxon>Sphingomonadaceae</taxon>
        <taxon>Sphingomonas</taxon>
    </lineage>
</organism>
<dbReference type="InterPro" id="IPR029044">
    <property type="entry name" value="Nucleotide-diphossugar_trans"/>
</dbReference>
<evidence type="ECO:0000259" key="2">
    <source>
        <dbReference type="Pfam" id="PF00535"/>
    </source>
</evidence>
<sequence>MAVLLPCYNEEAAIGATVEGFRKALPGATVYVYDNNSRDGTKEVAAAAGAVVRTETQQGKGHVVRRMFADIEADVYVMADGDLTYDPEAAPEMARMIAADRLDMVVGTRKHDAAEAYRGGHVIGNRIFTRLLSGLFGRSFTDIFSGYRVFSRRFVKSFPVLSEGFEIETEMSVHALELRMPVGEIETRYLARPEGSHSKLSTFRDGWRILKTIVTLYRIERPVLFFGGIGAILVAAALILAVPLVFTYLETGLVPRFPTAILATGMTIVAVLSFFAGLILDTVTRGRREVRRLAYLALPAPGATQL</sequence>
<proteinExistence type="predicted"/>
<dbReference type="PANTHER" id="PTHR48090">
    <property type="entry name" value="UNDECAPRENYL-PHOSPHATE 4-DEOXY-4-FORMAMIDO-L-ARABINOSE TRANSFERASE-RELATED"/>
    <property type="match status" value="1"/>
</dbReference>
<keyword evidence="1" id="KW-1133">Transmembrane helix</keyword>
<dbReference type="EMBL" id="CP060782">
    <property type="protein sequence ID" value="QNP46925.1"/>
    <property type="molecule type" value="Genomic_DNA"/>
</dbReference>
<protein>
    <submittedName>
        <fullName evidence="3">Glycosyltransferase</fullName>
    </submittedName>
</protein>
<dbReference type="Gene3D" id="3.90.550.10">
    <property type="entry name" value="Spore Coat Polysaccharide Biosynthesis Protein SpsA, Chain A"/>
    <property type="match status" value="1"/>
</dbReference>
<gene>
    <name evidence="3" type="ORF">H9L14_05865</name>
</gene>
<dbReference type="SUPFAM" id="SSF53448">
    <property type="entry name" value="Nucleotide-diphospho-sugar transferases"/>
    <property type="match status" value="1"/>
</dbReference>
<evidence type="ECO:0000313" key="3">
    <source>
        <dbReference type="EMBL" id="QNP46925.1"/>
    </source>
</evidence>
<evidence type="ECO:0000256" key="1">
    <source>
        <dbReference type="SAM" id="Phobius"/>
    </source>
</evidence>
<dbReference type="InterPro" id="IPR001173">
    <property type="entry name" value="Glyco_trans_2-like"/>
</dbReference>
<dbReference type="CDD" id="cd04179">
    <property type="entry name" value="DPM_DPG-synthase_like"/>
    <property type="match status" value="1"/>
</dbReference>
<feature type="transmembrane region" description="Helical" evidence="1">
    <location>
        <begin position="261"/>
        <end position="283"/>
    </location>
</feature>
<dbReference type="Proteomes" id="UP000516105">
    <property type="component" value="Chromosome"/>
</dbReference>
<keyword evidence="4" id="KW-1185">Reference proteome</keyword>
<dbReference type="InterPro" id="IPR050256">
    <property type="entry name" value="Glycosyltransferase_2"/>
</dbReference>
<reference evidence="3 4" key="1">
    <citation type="submission" date="2020-08" db="EMBL/GenBank/DDBJ databases">
        <title>Genome sequence of Sphingomonas sediminicola KACC 15039T.</title>
        <authorList>
            <person name="Hyun D.-W."/>
            <person name="Bae J.-W."/>
        </authorList>
    </citation>
    <scope>NUCLEOTIDE SEQUENCE [LARGE SCALE GENOMIC DNA]</scope>
    <source>
        <strain evidence="3 4">KACC 15039</strain>
    </source>
</reference>
<dbReference type="PANTHER" id="PTHR48090:SF7">
    <property type="entry name" value="RFBJ PROTEIN"/>
    <property type="match status" value="1"/>
</dbReference>
<accession>A0ABX6TB71</accession>
<keyword evidence="1" id="KW-0812">Transmembrane</keyword>
<evidence type="ECO:0000313" key="4">
    <source>
        <dbReference type="Proteomes" id="UP000516105"/>
    </source>
</evidence>
<dbReference type="Pfam" id="PF00535">
    <property type="entry name" value="Glycos_transf_2"/>
    <property type="match status" value="1"/>
</dbReference>
<name>A0ABX6TB71_9SPHN</name>
<feature type="transmembrane region" description="Helical" evidence="1">
    <location>
        <begin position="223"/>
        <end position="249"/>
    </location>
</feature>